<feature type="domain" description="Peptidase C1A papain C-terminal" evidence="9">
    <location>
        <begin position="483"/>
        <end position="711"/>
    </location>
</feature>
<organism evidence="10 11">
    <name type="scientific">Methanobrevibacter millerae</name>
    <dbReference type="NCBI Taxonomy" id="230361"/>
    <lineage>
        <taxon>Archaea</taxon>
        <taxon>Methanobacteriati</taxon>
        <taxon>Methanobacteriota</taxon>
        <taxon>Methanomada group</taxon>
        <taxon>Methanobacteria</taxon>
        <taxon>Methanobacteriales</taxon>
        <taxon>Methanobacteriaceae</taxon>
        <taxon>Methanobrevibacter</taxon>
    </lineage>
</organism>
<keyword evidence="8" id="KW-0998">Cell outer membrane</keyword>
<dbReference type="InterPro" id="IPR012334">
    <property type="entry name" value="Pectin_lyas_fold"/>
</dbReference>
<keyword evidence="10" id="KW-0378">Hydrolase</keyword>
<sequence length="1117" mass="124556">MVDIMNKYIIGLVLVLFMFSIGSVCAGDMENTYELADGGSNSPATFTDLKNNITASENEFSMSSDYKFNKEADSDFLNPKNKNNITIDQKNFVINGNNHTIDADSTEGLSLFNLKGSNITINDLTIKNVLNMSINSKSNLTLNNVKFINSGTINDPVIYSASNLTLNECIMENISGYGIRIQSAKSLTVKDSVFSNSKTKMGFINARTETVRLDNCVFENIESEYGAALYYNGIELFVENCRFNNLHSSLTGGAIAVKGIPLNNMTKKYPHETRIVIEKSIFSNVSSEKNGGAIFTDMGGMYFENNSTAGDMLISDSNFINCKSEFGGAILNLNGALYILNSSFTNNEASVSGGALYTSYSDLIIEDSLFKDNNALKYGGAIYSELNATIIDNCSFISNKVDNSSEFNPNTIYNYDTSTYIRNSFFNNSKQSISSLFTKEFIEENNIWNDDEFYTNLSIYPIAYTDEGLELTLINNSINVTDLPSKFDLRDWGWVTPIKDQGRMGACWVFGTIAALESALLKATGTVYDLSENNVQNSELIYSRYGSTSNFEGGFSLDALGYILSWMGVLPQEDDIYDQAGKISDILDSINKIHIQDALLIPIKRDENKLCYNQTGELIKRAIIEYGAVTFTYAGDGKYYNEKTTSIYNNNTYEPNHEVAVIGWDDNYPKEKFNITPPGNGAWIIKNSWGKEWGDGGYAYISYYDTSVYGKDKDTIDYTVAFIIENTENYTYNYQTDFSGLKNFTSNYTFYSNEFEAVEKADLAAVGTYFNDTGVYYEFKIYVNGELKLTQNGTSPFAGFRTIKLNKNIPVKENDTFKVVFKSNNVPFQDKSRQHLLPEMSYVSSDANTWIDFSKKNMTVCLKVYTLESKNQIITEDLVKIYKNDSRFEAEIGAVNESVAFEINGMNYTRISDENGTAKIAINLNPGNYTIKTTYNEATVENTITVLPTLMAENLIKYYKNESQFYISLIDGAGKAVPNANITMNINGVFYNRTTNANGTARLNINLNPGEYILTAIDPLIGLQMSYSITVLPVLSAEDINMTYMDGTQFAATLLDETGKALAGVNITFNINGVFYNRTTDENGTARLNIRLMAGEYIITSMYENGAATSNKVTIRS</sequence>
<dbReference type="NCBIfam" id="TIGR01376">
    <property type="entry name" value="POMP_repeat"/>
    <property type="match status" value="1"/>
</dbReference>
<dbReference type="InterPro" id="IPR000169">
    <property type="entry name" value="Pept_cys_AS"/>
</dbReference>
<dbReference type="SMART" id="SM00645">
    <property type="entry name" value="Pept_C1"/>
    <property type="match status" value="1"/>
</dbReference>
<dbReference type="Pfam" id="PF00112">
    <property type="entry name" value="Peptidase_C1"/>
    <property type="match status" value="1"/>
</dbReference>
<evidence type="ECO:0000256" key="8">
    <source>
        <dbReference type="ARBA" id="ARBA00023237"/>
    </source>
</evidence>
<dbReference type="GO" id="GO:0008234">
    <property type="term" value="F:cysteine-type peptidase activity"/>
    <property type="evidence" value="ECO:0007669"/>
    <property type="project" value="InterPro"/>
</dbReference>
<evidence type="ECO:0000256" key="3">
    <source>
        <dbReference type="ARBA" id="ARBA00004613"/>
    </source>
</evidence>
<comment type="similarity">
    <text evidence="4">Belongs to the peptidase C1 family.</text>
</comment>
<evidence type="ECO:0000259" key="9">
    <source>
        <dbReference type="SMART" id="SM00645"/>
    </source>
</evidence>
<dbReference type="InterPro" id="IPR011050">
    <property type="entry name" value="Pectin_lyase_fold/virulence"/>
</dbReference>
<dbReference type="Gene3D" id="2.160.20.10">
    <property type="entry name" value="Single-stranded right-handed beta-helix, Pectin lyase-like"/>
    <property type="match status" value="1"/>
</dbReference>
<dbReference type="InterPro" id="IPR038765">
    <property type="entry name" value="Papain-like_cys_pep_sf"/>
</dbReference>
<dbReference type="SUPFAM" id="SSF54001">
    <property type="entry name" value="Cysteine proteinases"/>
    <property type="match status" value="1"/>
</dbReference>
<keyword evidence="6" id="KW-0732">Signal</keyword>
<dbReference type="CDD" id="cd02619">
    <property type="entry name" value="Peptidase_C1"/>
    <property type="match status" value="1"/>
</dbReference>
<keyword evidence="7" id="KW-0472">Membrane</keyword>
<dbReference type="InterPro" id="IPR040528">
    <property type="entry name" value="Lectin-like"/>
</dbReference>
<dbReference type="InterPro" id="IPR003368">
    <property type="entry name" value="POMP_repeat"/>
</dbReference>
<dbReference type="Pfam" id="PF02415">
    <property type="entry name" value="Chlam_PMP"/>
    <property type="match status" value="2"/>
</dbReference>
<dbReference type="AlphaFoldDB" id="A0A0U3CTM0"/>
<gene>
    <name evidence="10" type="ORF">sm9_1242</name>
</gene>
<evidence type="ECO:0000256" key="4">
    <source>
        <dbReference type="ARBA" id="ARBA00008455"/>
    </source>
</evidence>
<keyword evidence="11" id="KW-1185">Reference proteome</keyword>
<evidence type="ECO:0000256" key="1">
    <source>
        <dbReference type="ARBA" id="ARBA00004196"/>
    </source>
</evidence>
<dbReference type="GO" id="GO:0006508">
    <property type="term" value="P:proteolysis"/>
    <property type="evidence" value="ECO:0007669"/>
    <property type="project" value="UniProtKB-KW"/>
</dbReference>
<keyword evidence="5" id="KW-0964">Secreted</keyword>
<dbReference type="PROSITE" id="PS00139">
    <property type="entry name" value="THIOL_PROTEASE_CYS"/>
    <property type="match status" value="1"/>
</dbReference>
<reference evidence="10 11" key="1">
    <citation type="submission" date="2015-04" db="EMBL/GenBank/DDBJ databases">
        <title>The complete genome sequence of the rumen methanogen Methanobrevibacter millerae SM9.</title>
        <authorList>
            <person name="Leahy S.C."/>
            <person name="Kelly W.J."/>
            <person name="Pacheco D.M."/>
            <person name="Li D."/>
            <person name="Altermann E."/>
            <person name="Attwood G.T."/>
        </authorList>
    </citation>
    <scope>NUCLEOTIDE SEQUENCE [LARGE SCALE GENOMIC DNA]</scope>
    <source>
        <strain evidence="10 11">SM9</strain>
    </source>
</reference>
<evidence type="ECO:0000313" key="11">
    <source>
        <dbReference type="Proteomes" id="UP000067738"/>
    </source>
</evidence>
<evidence type="ECO:0000313" key="10">
    <source>
        <dbReference type="EMBL" id="ALT69023.1"/>
    </source>
</evidence>
<dbReference type="InterPro" id="IPR013128">
    <property type="entry name" value="Peptidase_C1A"/>
</dbReference>
<dbReference type="SUPFAM" id="SSF51126">
    <property type="entry name" value="Pectin lyase-like"/>
    <property type="match status" value="1"/>
</dbReference>
<dbReference type="GO" id="GO:0005576">
    <property type="term" value="C:extracellular region"/>
    <property type="evidence" value="ECO:0007669"/>
    <property type="project" value="UniProtKB-SubCell"/>
</dbReference>
<dbReference type="PANTHER" id="PTHR12411">
    <property type="entry name" value="CYSTEINE PROTEASE FAMILY C1-RELATED"/>
    <property type="match status" value="1"/>
</dbReference>
<dbReference type="PATRIC" id="fig|230361.4.peg.1284"/>
<dbReference type="Pfam" id="PF18560">
    <property type="entry name" value="Lectin_like"/>
    <property type="match status" value="1"/>
</dbReference>
<protein>
    <submittedName>
        <fullName evidence="10">Adhesin-like protein with cysteine protease domain</fullName>
    </submittedName>
</protein>
<evidence type="ECO:0000256" key="5">
    <source>
        <dbReference type="ARBA" id="ARBA00022525"/>
    </source>
</evidence>
<evidence type="ECO:0000256" key="2">
    <source>
        <dbReference type="ARBA" id="ARBA00004442"/>
    </source>
</evidence>
<evidence type="ECO:0000256" key="6">
    <source>
        <dbReference type="ARBA" id="ARBA00022729"/>
    </source>
</evidence>
<dbReference type="InterPro" id="IPR000668">
    <property type="entry name" value="Peptidase_C1A_C"/>
</dbReference>
<dbReference type="EMBL" id="CP011266">
    <property type="protein sequence ID" value="ALT69023.1"/>
    <property type="molecule type" value="Genomic_DNA"/>
</dbReference>
<accession>A0A0U3CTM0</accession>
<proteinExistence type="inferred from homology"/>
<comment type="subcellular location">
    <subcellularLocation>
        <location evidence="1">Cell envelope</location>
    </subcellularLocation>
    <subcellularLocation>
        <location evidence="2">Cell outer membrane</location>
    </subcellularLocation>
    <subcellularLocation>
        <location evidence="3">Secreted</location>
    </subcellularLocation>
</comment>
<keyword evidence="10" id="KW-0645">Protease</keyword>
<evidence type="ECO:0000256" key="7">
    <source>
        <dbReference type="ARBA" id="ARBA00023136"/>
    </source>
</evidence>
<dbReference type="Gene3D" id="3.90.70.10">
    <property type="entry name" value="Cysteine proteinases"/>
    <property type="match status" value="1"/>
</dbReference>
<name>A0A0U3CTM0_9EURY</name>
<dbReference type="KEGG" id="mmil:sm9_1242"/>
<dbReference type="Proteomes" id="UP000067738">
    <property type="component" value="Chromosome"/>
</dbReference>